<evidence type="ECO:0000313" key="11">
    <source>
        <dbReference type="EMBL" id="GGG78878.1"/>
    </source>
</evidence>
<keyword evidence="2 7" id="KW-0597">Phosphoprotein</keyword>
<dbReference type="AlphaFoldDB" id="A0A917HH65"/>
<sequence length="228" mass="26141">MAGMRKILLVEDDTLMREFITDYFRKEQWEVYEAENGKIALELFEQVSVDLIVLDIMMPEMDGWSVCRRIREKSAVPIIMITARAEDDDQVMGFELGADEYVTKPLSPRVLVARATALMKRTEGTIGRDDERLVYGELTVNRAAHTVAVAGTAILLSPKEYDLLLFLIKHYGRVLSREHILDAVWGYEYLGDLRTVDTHIKKLRAKLGDEGRYICTVIRSGYKFEMEA</sequence>
<dbReference type="PROSITE" id="PS50110">
    <property type="entry name" value="RESPONSE_REGULATORY"/>
    <property type="match status" value="1"/>
</dbReference>
<feature type="domain" description="Response regulatory" evidence="9">
    <location>
        <begin position="6"/>
        <end position="119"/>
    </location>
</feature>
<dbReference type="FunFam" id="3.40.50.2300:FF:000001">
    <property type="entry name" value="DNA-binding response regulator PhoB"/>
    <property type="match status" value="1"/>
</dbReference>
<organism evidence="11 12">
    <name type="scientific">Paenibacillus radicis</name>
    <name type="common">ex Gao et al. 2016</name>
    <dbReference type="NCBI Taxonomy" id="1737354"/>
    <lineage>
        <taxon>Bacteria</taxon>
        <taxon>Bacillati</taxon>
        <taxon>Bacillota</taxon>
        <taxon>Bacilli</taxon>
        <taxon>Bacillales</taxon>
        <taxon>Paenibacillaceae</taxon>
        <taxon>Paenibacillus</taxon>
    </lineage>
</organism>
<keyword evidence="6" id="KW-0804">Transcription</keyword>
<evidence type="ECO:0000313" key="12">
    <source>
        <dbReference type="Proteomes" id="UP000600247"/>
    </source>
</evidence>
<keyword evidence="4" id="KW-0805">Transcription regulation</keyword>
<dbReference type="InterPro" id="IPR001789">
    <property type="entry name" value="Sig_transdc_resp-reg_receiver"/>
</dbReference>
<dbReference type="Pfam" id="PF00486">
    <property type="entry name" value="Trans_reg_C"/>
    <property type="match status" value="1"/>
</dbReference>
<accession>A0A917HH65</accession>
<evidence type="ECO:0000256" key="7">
    <source>
        <dbReference type="PROSITE-ProRule" id="PRU00169"/>
    </source>
</evidence>
<dbReference type="InterPro" id="IPR036388">
    <property type="entry name" value="WH-like_DNA-bd_sf"/>
</dbReference>
<evidence type="ECO:0000259" key="9">
    <source>
        <dbReference type="PROSITE" id="PS50110"/>
    </source>
</evidence>
<dbReference type="GO" id="GO:0000156">
    <property type="term" value="F:phosphorelay response regulator activity"/>
    <property type="evidence" value="ECO:0007669"/>
    <property type="project" value="TreeGrafter"/>
</dbReference>
<evidence type="ECO:0000256" key="8">
    <source>
        <dbReference type="PROSITE-ProRule" id="PRU01091"/>
    </source>
</evidence>
<name>A0A917HH65_9BACL</name>
<dbReference type="Pfam" id="PF00072">
    <property type="entry name" value="Response_reg"/>
    <property type="match status" value="1"/>
</dbReference>
<keyword evidence="5 8" id="KW-0238">DNA-binding</keyword>
<dbReference type="GO" id="GO:0005829">
    <property type="term" value="C:cytosol"/>
    <property type="evidence" value="ECO:0007669"/>
    <property type="project" value="TreeGrafter"/>
</dbReference>
<evidence type="ECO:0000259" key="10">
    <source>
        <dbReference type="PROSITE" id="PS51755"/>
    </source>
</evidence>
<evidence type="ECO:0000256" key="4">
    <source>
        <dbReference type="ARBA" id="ARBA00023015"/>
    </source>
</evidence>
<feature type="DNA-binding region" description="OmpR/PhoB-type" evidence="8">
    <location>
        <begin position="130"/>
        <end position="226"/>
    </location>
</feature>
<comment type="subcellular location">
    <subcellularLocation>
        <location evidence="1">Cytoplasm</location>
    </subcellularLocation>
</comment>
<dbReference type="PROSITE" id="PS51755">
    <property type="entry name" value="OMPR_PHOB"/>
    <property type="match status" value="1"/>
</dbReference>
<dbReference type="PANTHER" id="PTHR48111:SF73">
    <property type="entry name" value="ALKALINE PHOSPHATASE SYNTHESIS TRANSCRIPTIONAL REGULATORY PROTEIN PHOP"/>
    <property type="match status" value="1"/>
</dbReference>
<keyword evidence="3" id="KW-0902">Two-component regulatory system</keyword>
<dbReference type="InterPro" id="IPR039420">
    <property type="entry name" value="WalR-like"/>
</dbReference>
<dbReference type="SMART" id="SM00448">
    <property type="entry name" value="REC"/>
    <property type="match status" value="1"/>
</dbReference>
<dbReference type="GO" id="GO:0006355">
    <property type="term" value="P:regulation of DNA-templated transcription"/>
    <property type="evidence" value="ECO:0007669"/>
    <property type="project" value="InterPro"/>
</dbReference>
<dbReference type="Gene3D" id="6.10.250.690">
    <property type="match status" value="1"/>
</dbReference>
<evidence type="ECO:0000256" key="2">
    <source>
        <dbReference type="ARBA" id="ARBA00022553"/>
    </source>
</evidence>
<dbReference type="GO" id="GO:0032993">
    <property type="term" value="C:protein-DNA complex"/>
    <property type="evidence" value="ECO:0007669"/>
    <property type="project" value="TreeGrafter"/>
</dbReference>
<dbReference type="CDD" id="cd00383">
    <property type="entry name" value="trans_reg_C"/>
    <property type="match status" value="1"/>
</dbReference>
<dbReference type="FunFam" id="1.10.10.10:FF:000018">
    <property type="entry name" value="DNA-binding response regulator ResD"/>
    <property type="match status" value="1"/>
</dbReference>
<protein>
    <submittedName>
        <fullName evidence="11">DNA-binding response regulator</fullName>
    </submittedName>
</protein>
<gene>
    <name evidence="11" type="ORF">GCM10010918_39830</name>
</gene>
<dbReference type="InterPro" id="IPR016032">
    <property type="entry name" value="Sig_transdc_resp-reg_C-effctor"/>
</dbReference>
<feature type="domain" description="OmpR/PhoB-type" evidence="10">
    <location>
        <begin position="130"/>
        <end position="226"/>
    </location>
</feature>
<dbReference type="SUPFAM" id="SSF46894">
    <property type="entry name" value="C-terminal effector domain of the bipartite response regulators"/>
    <property type="match status" value="1"/>
</dbReference>
<evidence type="ECO:0000256" key="1">
    <source>
        <dbReference type="ARBA" id="ARBA00004496"/>
    </source>
</evidence>
<dbReference type="InterPro" id="IPR011006">
    <property type="entry name" value="CheY-like_superfamily"/>
</dbReference>
<proteinExistence type="predicted"/>
<dbReference type="CDD" id="cd17574">
    <property type="entry name" value="REC_OmpR"/>
    <property type="match status" value="1"/>
</dbReference>
<keyword evidence="12" id="KW-1185">Reference proteome</keyword>
<dbReference type="Gene3D" id="1.10.10.10">
    <property type="entry name" value="Winged helix-like DNA-binding domain superfamily/Winged helix DNA-binding domain"/>
    <property type="match status" value="1"/>
</dbReference>
<dbReference type="SMART" id="SM00862">
    <property type="entry name" value="Trans_reg_C"/>
    <property type="match status" value="1"/>
</dbReference>
<reference evidence="11 12" key="1">
    <citation type="journal article" date="2014" name="Int. J. Syst. Evol. Microbiol.">
        <title>Complete genome sequence of Corynebacterium casei LMG S-19264T (=DSM 44701T), isolated from a smear-ripened cheese.</title>
        <authorList>
            <consortium name="US DOE Joint Genome Institute (JGI-PGF)"/>
            <person name="Walter F."/>
            <person name="Albersmeier A."/>
            <person name="Kalinowski J."/>
            <person name="Ruckert C."/>
        </authorList>
    </citation>
    <scope>NUCLEOTIDE SEQUENCE [LARGE SCALE GENOMIC DNA]</scope>
    <source>
        <strain evidence="11 12">CGMCC 1.15286</strain>
    </source>
</reference>
<dbReference type="Gene3D" id="3.40.50.2300">
    <property type="match status" value="1"/>
</dbReference>
<evidence type="ECO:0000256" key="6">
    <source>
        <dbReference type="ARBA" id="ARBA00023163"/>
    </source>
</evidence>
<dbReference type="Proteomes" id="UP000600247">
    <property type="component" value="Unassembled WGS sequence"/>
</dbReference>
<comment type="caution">
    <text evidence="11">The sequence shown here is derived from an EMBL/GenBank/DDBJ whole genome shotgun (WGS) entry which is preliminary data.</text>
</comment>
<dbReference type="EMBL" id="BMHY01000008">
    <property type="protein sequence ID" value="GGG78878.1"/>
    <property type="molecule type" value="Genomic_DNA"/>
</dbReference>
<dbReference type="InterPro" id="IPR001867">
    <property type="entry name" value="OmpR/PhoB-type_DNA-bd"/>
</dbReference>
<evidence type="ECO:0000256" key="5">
    <source>
        <dbReference type="ARBA" id="ARBA00023125"/>
    </source>
</evidence>
<evidence type="ECO:0000256" key="3">
    <source>
        <dbReference type="ARBA" id="ARBA00023012"/>
    </source>
</evidence>
<feature type="modified residue" description="4-aspartylphosphate" evidence="7">
    <location>
        <position position="55"/>
    </location>
</feature>
<dbReference type="GO" id="GO:0000976">
    <property type="term" value="F:transcription cis-regulatory region binding"/>
    <property type="evidence" value="ECO:0007669"/>
    <property type="project" value="TreeGrafter"/>
</dbReference>
<dbReference type="PANTHER" id="PTHR48111">
    <property type="entry name" value="REGULATOR OF RPOS"/>
    <property type="match status" value="1"/>
</dbReference>
<dbReference type="SUPFAM" id="SSF52172">
    <property type="entry name" value="CheY-like"/>
    <property type="match status" value="1"/>
</dbReference>